<name>A0AAV7HPW4_DENCH</name>
<sequence length="102" mass="11700">MRTSKRRKRREGELECLMNPMPFSFSPHSLYSQTSMPARAEEIPSVAEFYRAQGMSNSRLLLVAILWNFQIWGTAGRCLAFLLYCLFQLLSTLLGVSAFVLF</sequence>
<reference evidence="2 3" key="1">
    <citation type="journal article" date="2021" name="Hortic Res">
        <title>Chromosome-scale assembly of the Dendrobium chrysotoxum genome enhances the understanding of orchid evolution.</title>
        <authorList>
            <person name="Zhang Y."/>
            <person name="Zhang G.Q."/>
            <person name="Zhang D."/>
            <person name="Liu X.D."/>
            <person name="Xu X.Y."/>
            <person name="Sun W.H."/>
            <person name="Yu X."/>
            <person name="Zhu X."/>
            <person name="Wang Z.W."/>
            <person name="Zhao X."/>
            <person name="Zhong W.Y."/>
            <person name="Chen H."/>
            <person name="Yin W.L."/>
            <person name="Huang T."/>
            <person name="Niu S.C."/>
            <person name="Liu Z.J."/>
        </authorList>
    </citation>
    <scope>NUCLEOTIDE SEQUENCE [LARGE SCALE GENOMIC DNA]</scope>
    <source>
        <strain evidence="2">Lindl</strain>
    </source>
</reference>
<dbReference type="AlphaFoldDB" id="A0AAV7HPW4"/>
<gene>
    <name evidence="2" type="ORF">IEQ34_001377</name>
</gene>
<dbReference type="EMBL" id="JAGFBR010000002">
    <property type="protein sequence ID" value="KAH0469819.1"/>
    <property type="molecule type" value="Genomic_DNA"/>
</dbReference>
<evidence type="ECO:0000313" key="2">
    <source>
        <dbReference type="EMBL" id="KAH0469819.1"/>
    </source>
</evidence>
<comment type="caution">
    <text evidence="2">The sequence shown here is derived from an EMBL/GenBank/DDBJ whole genome shotgun (WGS) entry which is preliminary data.</text>
</comment>
<keyword evidence="1" id="KW-0472">Membrane</keyword>
<evidence type="ECO:0000256" key="1">
    <source>
        <dbReference type="SAM" id="Phobius"/>
    </source>
</evidence>
<dbReference type="Proteomes" id="UP000775213">
    <property type="component" value="Unassembled WGS sequence"/>
</dbReference>
<feature type="transmembrane region" description="Helical" evidence="1">
    <location>
        <begin position="81"/>
        <end position="101"/>
    </location>
</feature>
<organism evidence="2 3">
    <name type="scientific">Dendrobium chrysotoxum</name>
    <name type="common">Orchid</name>
    <dbReference type="NCBI Taxonomy" id="161865"/>
    <lineage>
        <taxon>Eukaryota</taxon>
        <taxon>Viridiplantae</taxon>
        <taxon>Streptophyta</taxon>
        <taxon>Embryophyta</taxon>
        <taxon>Tracheophyta</taxon>
        <taxon>Spermatophyta</taxon>
        <taxon>Magnoliopsida</taxon>
        <taxon>Liliopsida</taxon>
        <taxon>Asparagales</taxon>
        <taxon>Orchidaceae</taxon>
        <taxon>Epidendroideae</taxon>
        <taxon>Malaxideae</taxon>
        <taxon>Dendrobiinae</taxon>
        <taxon>Dendrobium</taxon>
    </lineage>
</organism>
<proteinExistence type="predicted"/>
<evidence type="ECO:0000313" key="3">
    <source>
        <dbReference type="Proteomes" id="UP000775213"/>
    </source>
</evidence>
<keyword evidence="1" id="KW-0812">Transmembrane</keyword>
<keyword evidence="1" id="KW-1133">Transmembrane helix</keyword>
<protein>
    <submittedName>
        <fullName evidence="2">Uncharacterized protein</fullName>
    </submittedName>
</protein>
<accession>A0AAV7HPW4</accession>
<keyword evidence="3" id="KW-1185">Reference proteome</keyword>